<dbReference type="EMBL" id="CAQQ02096753">
    <property type="status" value="NOT_ANNOTATED_CDS"/>
    <property type="molecule type" value="Genomic_DNA"/>
</dbReference>
<feature type="compositionally biased region" description="Basic and acidic residues" evidence="1">
    <location>
        <begin position="27"/>
        <end position="36"/>
    </location>
</feature>
<accession>T1GM97</accession>
<dbReference type="OMA" id="CANFTIL"/>
<keyword evidence="2" id="KW-1133">Transmembrane helix</keyword>
<dbReference type="EMBL" id="CAQQ02096752">
    <property type="status" value="NOT_ANNOTATED_CDS"/>
    <property type="molecule type" value="Genomic_DNA"/>
</dbReference>
<evidence type="ECO:0000256" key="2">
    <source>
        <dbReference type="SAM" id="Phobius"/>
    </source>
</evidence>
<feature type="region of interest" description="Disordered" evidence="1">
    <location>
        <begin position="75"/>
        <end position="110"/>
    </location>
</feature>
<keyword evidence="4" id="KW-1185">Reference proteome</keyword>
<evidence type="ECO:0000313" key="3">
    <source>
        <dbReference type="EnsemblMetazoa" id="MESCA004666-PA"/>
    </source>
</evidence>
<keyword evidence="2" id="KW-0812">Transmembrane</keyword>
<reference evidence="3" key="2">
    <citation type="submission" date="2015-06" db="UniProtKB">
        <authorList>
            <consortium name="EnsemblMetazoa"/>
        </authorList>
    </citation>
    <scope>IDENTIFICATION</scope>
</reference>
<sequence>MKQKFIFTGNNILEMGNVCSSSKKKNKDTISERSEESPSYQLSSKRNSKANKDQINDKLAPLADTELSADLINQSKNGTAGKTSISKSNIPDSVTSTPQAMTAPEELTSKTSLPHNLIPLQGRPRSSRRTEKDKKIILYILSSGYEHNIEKAVLSDLYEILKERCDVRGFELIYSDNHSQFETAEDKHQILDILQWKTYPLEAQGGHDEAANCLADVVRHTNASYMVPILFLGTSLGRPLLPLTIESQDFSTVYSSATEKLQTLLNKWYKLDDTELKDSYLTTIVEQEIHNTVLISQELAKRCMWVQTGIFPIKVSENVGLVEMENCQRLMNLHSELKNQLPEKNLIRIPPSIQVKDDQLSSIMESILKSILDGIFDEHTQKYSIPNCTFGVNKKLLSEIETTGQYSKMLGQNCANFTILEDIKRYVMEDSSAPLIILGEKGSGKSVLTSKIMNYIHVWSPEFNLILRYSHLTEMSSNITSLMGSIADQFSILLKGSISECKHSIITILYIILSVIRLCICISYIFQPKSHFF</sequence>
<feature type="region of interest" description="Disordered" evidence="1">
    <location>
        <begin position="18"/>
        <end position="55"/>
    </location>
</feature>
<keyword evidence="2" id="KW-0472">Membrane</keyword>
<dbReference type="EnsemblMetazoa" id="MESCA004666-RA">
    <property type="protein sequence ID" value="MESCA004666-PA"/>
    <property type="gene ID" value="MESCA004666"/>
</dbReference>
<dbReference type="EMBL" id="CAQQ02096751">
    <property type="status" value="NOT_ANNOTATED_CDS"/>
    <property type="molecule type" value="Genomic_DNA"/>
</dbReference>
<dbReference type="PANTHER" id="PTHR19871:SF37">
    <property type="entry name" value="GH25853P"/>
    <property type="match status" value="1"/>
</dbReference>
<reference evidence="4" key="1">
    <citation type="submission" date="2013-02" db="EMBL/GenBank/DDBJ databases">
        <authorList>
            <person name="Hughes D."/>
        </authorList>
    </citation>
    <scope>NUCLEOTIDE SEQUENCE</scope>
    <source>
        <strain>Durham</strain>
        <strain evidence="4">NC isolate 2 -- Noor lab</strain>
    </source>
</reference>
<dbReference type="AlphaFoldDB" id="T1GM97"/>
<dbReference type="Proteomes" id="UP000015102">
    <property type="component" value="Unassembled WGS sequence"/>
</dbReference>
<organism evidence="3 4">
    <name type="scientific">Megaselia scalaris</name>
    <name type="common">Humpbacked fly</name>
    <name type="synonym">Phora scalaris</name>
    <dbReference type="NCBI Taxonomy" id="36166"/>
    <lineage>
        <taxon>Eukaryota</taxon>
        <taxon>Metazoa</taxon>
        <taxon>Ecdysozoa</taxon>
        <taxon>Arthropoda</taxon>
        <taxon>Hexapoda</taxon>
        <taxon>Insecta</taxon>
        <taxon>Pterygota</taxon>
        <taxon>Neoptera</taxon>
        <taxon>Endopterygota</taxon>
        <taxon>Diptera</taxon>
        <taxon>Brachycera</taxon>
        <taxon>Muscomorpha</taxon>
        <taxon>Platypezoidea</taxon>
        <taxon>Phoridae</taxon>
        <taxon>Megaseliini</taxon>
        <taxon>Megaselia</taxon>
    </lineage>
</organism>
<dbReference type="HOGENOM" id="CLU_511217_0_0_1"/>
<dbReference type="InterPro" id="IPR052752">
    <property type="entry name" value="NACHT-WD_repeat"/>
</dbReference>
<protein>
    <submittedName>
        <fullName evidence="3">Uncharacterized protein</fullName>
    </submittedName>
</protein>
<evidence type="ECO:0000313" key="4">
    <source>
        <dbReference type="Proteomes" id="UP000015102"/>
    </source>
</evidence>
<dbReference type="STRING" id="36166.T1GM97"/>
<proteinExistence type="predicted"/>
<feature type="compositionally biased region" description="Polar residues" evidence="1">
    <location>
        <begin position="75"/>
        <end position="100"/>
    </location>
</feature>
<name>T1GM97_MEGSC</name>
<dbReference type="PANTHER" id="PTHR19871">
    <property type="entry name" value="BETA TRANSDUCIN-RELATED PROTEIN"/>
    <property type="match status" value="1"/>
</dbReference>
<evidence type="ECO:0000256" key="1">
    <source>
        <dbReference type="SAM" id="MobiDB-lite"/>
    </source>
</evidence>
<feature type="transmembrane region" description="Helical" evidence="2">
    <location>
        <begin position="505"/>
        <end position="526"/>
    </location>
</feature>